<comment type="subcellular location">
    <subcellularLocation>
        <location evidence="1 8">Nucleus</location>
    </subcellularLocation>
</comment>
<dbReference type="GO" id="GO:0000290">
    <property type="term" value="P:deadenylation-dependent decapping of nuclear-transcribed mRNA"/>
    <property type="evidence" value="ECO:0007669"/>
    <property type="project" value="UniProtKB-UniRule"/>
</dbReference>
<keyword evidence="6 8" id="KW-0539">Nucleus</keyword>
<dbReference type="PANTHER" id="PTHR12978:SF0">
    <property type="entry name" value="M7GPPPX DIPHOSPHATASE"/>
    <property type="match status" value="1"/>
</dbReference>
<dbReference type="GO" id="GO:0005634">
    <property type="term" value="C:nucleus"/>
    <property type="evidence" value="ECO:0007669"/>
    <property type="project" value="UniProtKB-SubCell"/>
</dbReference>
<dbReference type="SUPFAM" id="SSF102860">
    <property type="entry name" value="mRNA decapping enzyme DcpS N-terminal domain"/>
    <property type="match status" value="1"/>
</dbReference>
<evidence type="ECO:0000256" key="3">
    <source>
        <dbReference type="ARBA" id="ARBA00012520"/>
    </source>
</evidence>
<proteinExistence type="inferred from homology"/>
<dbReference type="FunFam" id="3.30.428.10:FF:000006">
    <property type="entry name" value="m7GpppX diphosphatase"/>
    <property type="match status" value="1"/>
</dbReference>
<keyword evidence="8" id="KW-0507">mRNA processing</keyword>
<dbReference type="PIRSF" id="PIRSF028973">
    <property type="entry name" value="Scavenger_mRNA_decap_enz"/>
    <property type="match status" value="1"/>
</dbReference>
<dbReference type="AlphaFoldDB" id="A0A0L8HUN0"/>
<dbReference type="Gene3D" id="3.30.200.40">
    <property type="entry name" value="Scavenger mRNA decapping enzyme, N-terminal domain"/>
    <property type="match status" value="1"/>
</dbReference>
<comment type="catalytic activity">
    <reaction evidence="7 8">
        <text>a 5'-end (N(7)-methyl 5'-triphosphoguanosine)-ribonucleoside in mRNA + H2O = N(7)-methyl-GMP + a 5'-end diphospho-ribonucleoside in mRNA + 2 H(+)</text>
        <dbReference type="Rhea" id="RHEA:65388"/>
        <dbReference type="Rhea" id="RHEA-COMP:17165"/>
        <dbReference type="Rhea" id="RHEA-COMP:17167"/>
        <dbReference type="ChEBI" id="CHEBI:15377"/>
        <dbReference type="ChEBI" id="CHEBI:15378"/>
        <dbReference type="ChEBI" id="CHEBI:58285"/>
        <dbReference type="ChEBI" id="CHEBI:156461"/>
        <dbReference type="ChEBI" id="CHEBI:167616"/>
        <dbReference type="EC" id="3.6.1.59"/>
    </reaction>
</comment>
<dbReference type="SUPFAM" id="SSF54197">
    <property type="entry name" value="HIT-like"/>
    <property type="match status" value="1"/>
</dbReference>
<dbReference type="PANTHER" id="PTHR12978">
    <property type="entry name" value="HISTIDINE TRIAD HIT PROTEIN MEMBER"/>
    <property type="match status" value="1"/>
</dbReference>
<evidence type="ECO:0000256" key="4">
    <source>
        <dbReference type="ARBA" id="ARBA00015636"/>
    </source>
</evidence>
<dbReference type="GO" id="GO:0006397">
    <property type="term" value="P:mRNA processing"/>
    <property type="evidence" value="ECO:0007669"/>
    <property type="project" value="UniProtKB-KW"/>
</dbReference>
<gene>
    <name evidence="11" type="ORF">OCBIM_22005665mg</name>
</gene>
<reference evidence="11" key="1">
    <citation type="submission" date="2015-07" db="EMBL/GenBank/DDBJ databases">
        <title>MeaNS - Measles Nucleotide Surveillance Program.</title>
        <authorList>
            <person name="Tran T."/>
            <person name="Druce J."/>
        </authorList>
    </citation>
    <scope>NUCLEOTIDE SEQUENCE</scope>
    <source>
        <strain evidence="11">UCB-OBI-ISO-001</strain>
        <tissue evidence="11">Gonad</tissue>
    </source>
</reference>
<dbReference type="InterPro" id="IPR011145">
    <property type="entry name" value="Scavenger_mRNA_decap_enz_N"/>
</dbReference>
<dbReference type="Pfam" id="PF11969">
    <property type="entry name" value="DcpS_C"/>
    <property type="match status" value="1"/>
</dbReference>
<dbReference type="OrthoDB" id="10264956at2759"/>
<organism evidence="11">
    <name type="scientific">Octopus bimaculoides</name>
    <name type="common">California two-spotted octopus</name>
    <dbReference type="NCBI Taxonomy" id="37653"/>
    <lineage>
        <taxon>Eukaryota</taxon>
        <taxon>Metazoa</taxon>
        <taxon>Spiralia</taxon>
        <taxon>Lophotrochozoa</taxon>
        <taxon>Mollusca</taxon>
        <taxon>Cephalopoda</taxon>
        <taxon>Coleoidea</taxon>
        <taxon>Octopodiformes</taxon>
        <taxon>Octopoda</taxon>
        <taxon>Incirrata</taxon>
        <taxon>Octopodidae</taxon>
        <taxon>Octopus</taxon>
    </lineage>
</organism>
<evidence type="ECO:0000256" key="10">
    <source>
        <dbReference type="PIRSR" id="PIRSR028973-2"/>
    </source>
</evidence>
<feature type="binding site" evidence="10">
    <location>
        <position position="187"/>
    </location>
    <ligand>
        <name>substrate</name>
    </ligand>
</feature>
<evidence type="ECO:0000256" key="6">
    <source>
        <dbReference type="ARBA" id="ARBA00023242"/>
    </source>
</evidence>
<dbReference type="EMBL" id="KQ417272">
    <property type="protein sequence ID" value="KOF92904.1"/>
    <property type="molecule type" value="Genomic_DNA"/>
</dbReference>
<dbReference type="STRING" id="37653.A0A0L8HUN0"/>
<dbReference type="InterPro" id="IPR008594">
    <property type="entry name" value="DcpS/DCS2"/>
</dbReference>
<dbReference type="EC" id="3.6.1.59" evidence="3 8"/>
<evidence type="ECO:0000256" key="9">
    <source>
        <dbReference type="PIRSR" id="PIRSR028973-1"/>
    </source>
</evidence>
<evidence type="ECO:0000256" key="5">
    <source>
        <dbReference type="ARBA" id="ARBA00022801"/>
    </source>
</evidence>
<feature type="binding site" evidence="10">
    <location>
        <begin position="248"/>
        <end position="259"/>
    </location>
    <ligand>
        <name>substrate</name>
    </ligand>
</feature>
<protein>
    <recommendedName>
        <fullName evidence="4 8">m7GpppX diphosphatase</fullName>
        <ecNumber evidence="3 8">3.6.1.59</ecNumber>
    </recommendedName>
</protein>
<evidence type="ECO:0000256" key="1">
    <source>
        <dbReference type="ARBA" id="ARBA00004123"/>
    </source>
</evidence>
<evidence type="ECO:0000256" key="8">
    <source>
        <dbReference type="PIRNR" id="PIRNR028973"/>
    </source>
</evidence>
<dbReference type="Gene3D" id="3.30.428.10">
    <property type="entry name" value="HIT-like"/>
    <property type="match status" value="1"/>
</dbReference>
<sequence>MAESGEPVSKKQKVEEFHKVRKDLNNFQVIKVLREDSAKKLLVVEGRIQGSSDETSNENKAVLFLERNPINIEYAKELVLSDHIDVSFRNDCYYSLLLAPSEPSYDVKATFINPATDFHITKYTQQECFVVHETPEIYQKIALPALEKEAFCLEWVYNILDKKSETERILYEDPDPEKGFILLPDLKWNGIDIDSLYFVAIVHKRNLKSIRDLNQSHLPMLKSILTECPIIIEKKYGVPAYKLRMYCHYKPSYPHFHVHINNIKLDCPGKDVHAAHLLSDIIQNIQLKNTYYLDRTITYQVKQKTLLYEQLKSAGYIEKQDENNPCEVKDLVEQSQK</sequence>
<evidence type="ECO:0000256" key="2">
    <source>
        <dbReference type="ARBA" id="ARBA00010208"/>
    </source>
</evidence>
<evidence type="ECO:0000313" key="11">
    <source>
        <dbReference type="EMBL" id="KOF92904.1"/>
    </source>
</evidence>
<keyword evidence="5 8" id="KW-0378">Hydrolase</keyword>
<feature type="binding site" evidence="10">
    <location>
        <position position="155"/>
    </location>
    <ligand>
        <name>substrate</name>
    </ligand>
</feature>
<feature type="binding site" evidence="10">
    <location>
        <position position="185"/>
    </location>
    <ligand>
        <name>substrate</name>
    </ligand>
</feature>
<comment type="function">
    <text evidence="8">Decapping scavenger enzyme that catalyzes the cleavage of a residual cap structure following the degradation of mRNAs by the 3'-&gt;5' exosome-mediated mRNA decay pathway.</text>
</comment>
<name>A0A0L8HUN0_OCTBM</name>
<dbReference type="OMA" id="HVHINPI"/>
<comment type="similarity">
    <text evidence="2 8">Belongs to the HIT family.</text>
</comment>
<dbReference type="GO" id="GO:0000340">
    <property type="term" value="F:RNA 7-methylguanosine cap binding"/>
    <property type="evidence" value="ECO:0007669"/>
    <property type="project" value="UniProtKB-UniRule"/>
</dbReference>
<dbReference type="InterPro" id="IPR036265">
    <property type="entry name" value="HIT-like_sf"/>
</dbReference>
<feature type="active site" description="Nucleophile" evidence="9">
    <location>
        <position position="257"/>
    </location>
</feature>
<dbReference type="KEGG" id="obi:106868479"/>
<dbReference type="GO" id="GO:0140932">
    <property type="term" value="F:5'-(N(7)-methyl 5'-triphosphoguanosine)-[mRNA] diphosphatase activity"/>
    <property type="evidence" value="ECO:0007669"/>
    <property type="project" value="UniProtKB-EC"/>
</dbReference>
<dbReference type="Pfam" id="PF05652">
    <property type="entry name" value="DcpS"/>
    <property type="match status" value="1"/>
</dbReference>
<dbReference type="GO" id="GO:0000932">
    <property type="term" value="C:P-body"/>
    <property type="evidence" value="ECO:0007669"/>
    <property type="project" value="TreeGrafter"/>
</dbReference>
<feature type="binding site" evidence="10">
    <location>
        <position position="165"/>
    </location>
    <ligand>
        <name>substrate</name>
    </ligand>
</feature>
<accession>A0A0L8HUN0</accession>
<evidence type="ECO:0000256" key="7">
    <source>
        <dbReference type="ARBA" id="ARBA00048222"/>
    </source>
</evidence>